<evidence type="ECO:0000256" key="2">
    <source>
        <dbReference type="ARBA" id="ARBA00022801"/>
    </source>
</evidence>
<keyword evidence="7" id="KW-1185">Reference proteome</keyword>
<feature type="chain" id="PRO_5025027133" evidence="3">
    <location>
        <begin position="22"/>
        <end position="506"/>
    </location>
</feature>
<dbReference type="Pfam" id="PF00561">
    <property type="entry name" value="Abhydrolase_1"/>
    <property type="match status" value="1"/>
</dbReference>
<sequence>MISRTALFYVALTYIGAHALANNGTEGQEIQWGPCTLNTSVPVECGNVTVPLDYSTPNSTATLDIELLRVRATNQPSKGSILYNPGGPGGSGQSRLADRATQLLEYTGGYHDLISFDPRGVGKTMPFLCSQTPLDKQLVDLKFPQDSGNASDTTLGELWGNMGIRAELCKVKGGDIGELLGTAFVARDLMRIVDALGEDGMLRYWGISYGSVLGATAAAMFPDRMDRVIIDGVTNIHQYWHDSEIDMVAAVDESFSSFLASCVEAGPDKCPLARNNISAPDLEDKIYAFIEDDLKYNPFASNGELVTYHMARYEFIFKYLYDPAKFPALAELLDGILTRNTSVLDARFTDASGSDALNVDARDAIWCADKTIRANSLEEMRPTIEDRLYPTSRAVGDTWAFFALTCPQWQMEAKERYLGDYNVRTRHPMLVIGNTFDPVTPLVSARNASETFEGSVLLHYNSHGHGSLRQESRCQKKAVQAYFLNGTLPEPGTICEPDAPLKDVFQ</sequence>
<dbReference type="AlphaFoldDB" id="A0A5N5DFN1"/>
<dbReference type="Gene3D" id="3.40.50.1820">
    <property type="entry name" value="alpha/beta hydrolase"/>
    <property type="match status" value="1"/>
</dbReference>
<dbReference type="EMBL" id="VCHE01000022">
    <property type="protein sequence ID" value="KAB2576628.1"/>
    <property type="molecule type" value="Genomic_DNA"/>
</dbReference>
<dbReference type="PANTHER" id="PTHR43248:SF25">
    <property type="entry name" value="AB HYDROLASE-1 DOMAIN-CONTAINING PROTEIN-RELATED"/>
    <property type="match status" value="1"/>
</dbReference>
<evidence type="ECO:0000313" key="6">
    <source>
        <dbReference type="EMBL" id="KAB2576628.1"/>
    </source>
</evidence>
<name>A0A5N5DFN1_9PEZI</name>
<keyword evidence="2" id="KW-0378">Hydrolase</keyword>
<dbReference type="Pfam" id="PF08386">
    <property type="entry name" value="Abhydrolase_4"/>
    <property type="match status" value="1"/>
</dbReference>
<evidence type="ECO:0000256" key="1">
    <source>
        <dbReference type="ARBA" id="ARBA00010088"/>
    </source>
</evidence>
<feature type="domain" description="AB hydrolase-1" evidence="4">
    <location>
        <begin position="81"/>
        <end position="247"/>
    </location>
</feature>
<dbReference type="GO" id="GO:0016787">
    <property type="term" value="F:hydrolase activity"/>
    <property type="evidence" value="ECO:0007669"/>
    <property type="project" value="UniProtKB-KW"/>
</dbReference>
<keyword evidence="3" id="KW-0732">Signal</keyword>
<feature type="domain" description="Peptidase S33 tripeptidyl aminopeptidase-like C-terminal" evidence="5">
    <location>
        <begin position="394"/>
        <end position="495"/>
    </location>
</feature>
<evidence type="ECO:0000313" key="7">
    <source>
        <dbReference type="Proteomes" id="UP000325902"/>
    </source>
</evidence>
<dbReference type="PANTHER" id="PTHR43248">
    <property type="entry name" value="2-SUCCINYL-6-HYDROXY-2,4-CYCLOHEXADIENE-1-CARBOXYLATE SYNTHASE"/>
    <property type="match status" value="1"/>
</dbReference>
<dbReference type="SUPFAM" id="SSF53474">
    <property type="entry name" value="alpha/beta-Hydrolases"/>
    <property type="match status" value="1"/>
</dbReference>
<protein>
    <submittedName>
        <fullName evidence="6">Carboxylesterase B</fullName>
    </submittedName>
</protein>
<dbReference type="InterPro" id="IPR051601">
    <property type="entry name" value="Serine_prot/Carboxylest_S33"/>
</dbReference>
<comment type="caution">
    <text evidence="6">The sequence shown here is derived from an EMBL/GenBank/DDBJ whole genome shotgun (WGS) entry which is preliminary data.</text>
</comment>
<feature type="signal peptide" evidence="3">
    <location>
        <begin position="1"/>
        <end position="21"/>
    </location>
</feature>
<comment type="similarity">
    <text evidence="1">Belongs to the peptidase S33 family.</text>
</comment>
<dbReference type="Proteomes" id="UP000325902">
    <property type="component" value="Unassembled WGS sequence"/>
</dbReference>
<proteinExistence type="inferred from homology"/>
<gene>
    <name evidence="6" type="primary">caeB</name>
    <name evidence="6" type="ORF">DBV05_g4736</name>
</gene>
<dbReference type="InterPro" id="IPR029058">
    <property type="entry name" value="AB_hydrolase_fold"/>
</dbReference>
<organism evidence="6 7">
    <name type="scientific">Lasiodiplodia theobromae</name>
    <dbReference type="NCBI Taxonomy" id="45133"/>
    <lineage>
        <taxon>Eukaryota</taxon>
        <taxon>Fungi</taxon>
        <taxon>Dikarya</taxon>
        <taxon>Ascomycota</taxon>
        <taxon>Pezizomycotina</taxon>
        <taxon>Dothideomycetes</taxon>
        <taxon>Dothideomycetes incertae sedis</taxon>
        <taxon>Botryosphaeriales</taxon>
        <taxon>Botryosphaeriaceae</taxon>
        <taxon>Lasiodiplodia</taxon>
    </lineage>
</organism>
<reference evidence="6 7" key="1">
    <citation type="journal article" date="2019" name="Sci. Rep.">
        <title>A multi-omics analysis of the grapevine pathogen Lasiodiplodia theobromae reveals that temperature affects the expression of virulence- and pathogenicity-related genes.</title>
        <authorList>
            <person name="Felix C."/>
            <person name="Meneses R."/>
            <person name="Goncalves M.F.M."/>
            <person name="Tilleman L."/>
            <person name="Duarte A.S."/>
            <person name="Jorrin-Novo J.V."/>
            <person name="Van de Peer Y."/>
            <person name="Deforce D."/>
            <person name="Van Nieuwerburgh F."/>
            <person name="Esteves A.C."/>
            <person name="Alves A."/>
        </authorList>
    </citation>
    <scope>NUCLEOTIDE SEQUENCE [LARGE SCALE GENOMIC DNA]</scope>
    <source>
        <strain evidence="6 7">LA-SOL3</strain>
    </source>
</reference>
<evidence type="ECO:0000259" key="4">
    <source>
        <dbReference type="Pfam" id="PF00561"/>
    </source>
</evidence>
<dbReference type="OrthoDB" id="425534at2759"/>
<accession>A0A5N5DFN1</accession>
<dbReference type="InterPro" id="IPR000073">
    <property type="entry name" value="AB_hydrolase_1"/>
</dbReference>
<evidence type="ECO:0000259" key="5">
    <source>
        <dbReference type="Pfam" id="PF08386"/>
    </source>
</evidence>
<evidence type="ECO:0000256" key="3">
    <source>
        <dbReference type="SAM" id="SignalP"/>
    </source>
</evidence>
<dbReference type="InterPro" id="IPR013595">
    <property type="entry name" value="Pept_S33_TAP-like_C"/>
</dbReference>